<gene>
    <name evidence="1" type="ORF">MENTE1834_LOCUS15018</name>
</gene>
<proteinExistence type="predicted"/>
<keyword evidence="2" id="KW-1185">Reference proteome</keyword>
<reference evidence="1" key="1">
    <citation type="submission" date="2023-11" db="EMBL/GenBank/DDBJ databases">
        <authorList>
            <person name="Poullet M."/>
        </authorList>
    </citation>
    <scope>NUCLEOTIDE SEQUENCE</scope>
    <source>
        <strain evidence="1">E1834</strain>
    </source>
</reference>
<evidence type="ECO:0000313" key="2">
    <source>
        <dbReference type="Proteomes" id="UP001497535"/>
    </source>
</evidence>
<comment type="caution">
    <text evidence="1">The sequence shown here is derived from an EMBL/GenBank/DDBJ whole genome shotgun (WGS) entry which is preliminary data.</text>
</comment>
<dbReference type="EMBL" id="CAVMJV010000016">
    <property type="protein sequence ID" value="CAK5056821.1"/>
    <property type="molecule type" value="Genomic_DNA"/>
</dbReference>
<name>A0ACB0YQ58_MELEN</name>
<sequence length="214" mass="25193">MDLYLVLQLPTIIQSKEDIKIVYHFLNKLSNCSFEYGEFDEVIFNSEALEFLFGNSSKQFYIQKCLLFMDYFSENKLKIALNYLCVSGTLAITFPPNKDMTNYTDILFEILMKEDKFNEVHLNSNNLQTLFDIIINHIETSTKSSKMVATIELNGQRINLTSLNERAEKIEDDNDDDDYLITKYRLSNKFNPKIKYSILYKEELEELIIKQIYC</sequence>
<evidence type="ECO:0000313" key="1">
    <source>
        <dbReference type="EMBL" id="CAK5056821.1"/>
    </source>
</evidence>
<dbReference type="Proteomes" id="UP001497535">
    <property type="component" value="Unassembled WGS sequence"/>
</dbReference>
<organism evidence="1 2">
    <name type="scientific">Meloidogyne enterolobii</name>
    <name type="common">Root-knot nematode worm</name>
    <name type="synonym">Meloidogyne mayaguensis</name>
    <dbReference type="NCBI Taxonomy" id="390850"/>
    <lineage>
        <taxon>Eukaryota</taxon>
        <taxon>Metazoa</taxon>
        <taxon>Ecdysozoa</taxon>
        <taxon>Nematoda</taxon>
        <taxon>Chromadorea</taxon>
        <taxon>Rhabditida</taxon>
        <taxon>Tylenchina</taxon>
        <taxon>Tylenchomorpha</taxon>
        <taxon>Tylenchoidea</taxon>
        <taxon>Meloidogynidae</taxon>
        <taxon>Meloidogyninae</taxon>
        <taxon>Meloidogyne</taxon>
    </lineage>
</organism>
<protein>
    <submittedName>
        <fullName evidence="1">Uncharacterized protein</fullName>
    </submittedName>
</protein>
<accession>A0ACB0YQ58</accession>